<proteinExistence type="predicted"/>
<organism evidence="1 2">
    <name type="scientific">Cricetulus griseus</name>
    <name type="common">Chinese hamster</name>
    <name type="synonym">Cricetulus barabensis griseus</name>
    <dbReference type="NCBI Taxonomy" id="10029"/>
    <lineage>
        <taxon>Eukaryota</taxon>
        <taxon>Metazoa</taxon>
        <taxon>Chordata</taxon>
        <taxon>Craniata</taxon>
        <taxon>Vertebrata</taxon>
        <taxon>Euteleostomi</taxon>
        <taxon>Mammalia</taxon>
        <taxon>Eutheria</taxon>
        <taxon>Euarchontoglires</taxon>
        <taxon>Glires</taxon>
        <taxon>Rodentia</taxon>
        <taxon>Myomorpha</taxon>
        <taxon>Muroidea</taxon>
        <taxon>Cricetidae</taxon>
        <taxon>Cricetinae</taxon>
        <taxon>Cricetulus</taxon>
    </lineage>
</organism>
<reference evidence="2" key="1">
    <citation type="journal article" date="2011" name="Nat. Biotechnol.">
        <title>The genomic sequence of the Chinese hamster ovary (CHO)-K1 cell line.</title>
        <authorList>
            <person name="Xu X."/>
            <person name="Nagarajan H."/>
            <person name="Lewis N.E."/>
            <person name="Pan S."/>
            <person name="Cai Z."/>
            <person name="Liu X."/>
            <person name="Chen W."/>
            <person name="Xie M."/>
            <person name="Wang W."/>
            <person name="Hammond S."/>
            <person name="Andersen M.R."/>
            <person name="Neff N."/>
            <person name="Passarelli B."/>
            <person name="Koh W."/>
            <person name="Fan H.C."/>
            <person name="Wang J."/>
            <person name="Gui Y."/>
            <person name="Lee K.H."/>
            <person name="Betenbaugh M.J."/>
            <person name="Quake S.R."/>
            <person name="Famili I."/>
            <person name="Palsson B.O."/>
            <person name="Wang J."/>
        </authorList>
    </citation>
    <scope>NUCLEOTIDE SEQUENCE [LARGE SCALE GENOMIC DNA]</scope>
    <source>
        <strain evidence="2">CHO K1 cell line</strain>
    </source>
</reference>
<evidence type="ECO:0000313" key="2">
    <source>
        <dbReference type="Proteomes" id="UP000001075"/>
    </source>
</evidence>
<accession>G3GS97</accession>
<name>G3GS97_CRIGR</name>
<sequence length="51" mass="5794">MCVPGAPWKPEECIRWIRSPRTQVTDGCELPCRCSELNPGPLEDQTVFFVT</sequence>
<dbReference type="AlphaFoldDB" id="G3GS97"/>
<protein>
    <submittedName>
        <fullName evidence="1">Uncharacterized protein</fullName>
    </submittedName>
</protein>
<evidence type="ECO:0000313" key="1">
    <source>
        <dbReference type="EMBL" id="EGV94452.1"/>
    </source>
</evidence>
<dbReference type="Proteomes" id="UP000001075">
    <property type="component" value="Unassembled WGS sequence"/>
</dbReference>
<dbReference type="EMBL" id="JH000007">
    <property type="protein sequence ID" value="EGV94452.1"/>
    <property type="molecule type" value="Genomic_DNA"/>
</dbReference>
<dbReference type="InParanoid" id="G3GS97"/>
<gene>
    <name evidence="1" type="ORF">I79_000414</name>
</gene>